<reference evidence="2 3" key="1">
    <citation type="journal article" date="2019" name="Int. J. Syst. Evol. Microbiol.">
        <title>The Global Catalogue of Microorganisms (GCM) 10K type strain sequencing project: providing services to taxonomists for standard genome sequencing and annotation.</title>
        <authorList>
            <consortium name="The Broad Institute Genomics Platform"/>
            <consortium name="The Broad Institute Genome Sequencing Center for Infectious Disease"/>
            <person name="Wu L."/>
            <person name="Ma J."/>
        </authorList>
    </citation>
    <scope>NUCLEOTIDE SEQUENCE [LARGE SCALE GENOMIC DNA]</scope>
    <source>
        <strain evidence="2 3">DT85</strain>
    </source>
</reference>
<protein>
    <recommendedName>
        <fullName evidence="4">CARDB protein</fullName>
    </recommendedName>
</protein>
<dbReference type="EMBL" id="JBHTAP010000001">
    <property type="protein sequence ID" value="MFC7235365.1"/>
    <property type="molecule type" value="Genomic_DNA"/>
</dbReference>
<gene>
    <name evidence="2" type="ORF">ACFQJ4_08580</name>
</gene>
<name>A0ABD5ZPV1_9EURY</name>
<evidence type="ECO:0000313" key="3">
    <source>
        <dbReference type="Proteomes" id="UP001596398"/>
    </source>
</evidence>
<dbReference type="InterPro" id="IPR006311">
    <property type="entry name" value="TAT_signal"/>
</dbReference>
<feature type="compositionally biased region" description="Low complexity" evidence="1">
    <location>
        <begin position="426"/>
        <end position="452"/>
    </location>
</feature>
<comment type="caution">
    <text evidence="2">The sequence shown here is derived from an EMBL/GenBank/DDBJ whole genome shotgun (WGS) entry which is preliminary data.</text>
</comment>
<feature type="region of interest" description="Disordered" evidence="1">
    <location>
        <begin position="219"/>
        <end position="280"/>
    </location>
</feature>
<dbReference type="Proteomes" id="UP001596398">
    <property type="component" value="Unassembled WGS sequence"/>
</dbReference>
<sequence>MTNRRTVLLVALAVALASTMAGAALTGAATQENTQHTGDSFRVDALDAPMVAVQGDTITVTATVSYPGNATDGTATPTGTETETNGTDTATETDTTETEANGTETETETNATETETNATETETNATETETNATETETNATATDGDTDTAAEESDAVTQSVAFRVGGDVVERQSVTLAPGESANVSFEVDTGALSPGVYIHGVYTDDFGEVATLIVTTTNGNATDNGTETPTDNETDNGTATPTDNGTATPDTPVTTATDTPAEGTETPTATAAPEEPSLDVRNLTAPDSVTVGETVEVSAEVFYPPDPTGEDGNVTQRVDFRLNGDVVAERNVTLAPGESTNVTFGVDSSGIEPGVYIHSVFTRDYGEVATLTVLPADNDTATPTEGTETPTEETETPTEETETPTGNATDTATENGTATPTDSPTEGTATENETATDTATPTAAETDTATA</sequence>
<feature type="compositionally biased region" description="Low complexity" evidence="1">
    <location>
        <begin position="68"/>
        <end position="143"/>
    </location>
</feature>
<feature type="region of interest" description="Disordered" evidence="1">
    <location>
        <begin position="65"/>
        <end position="152"/>
    </location>
</feature>
<evidence type="ECO:0000256" key="1">
    <source>
        <dbReference type="SAM" id="MobiDB-lite"/>
    </source>
</evidence>
<evidence type="ECO:0008006" key="4">
    <source>
        <dbReference type="Google" id="ProtNLM"/>
    </source>
</evidence>
<feature type="compositionally biased region" description="Acidic residues" evidence="1">
    <location>
        <begin position="391"/>
        <end position="403"/>
    </location>
</feature>
<evidence type="ECO:0000313" key="2">
    <source>
        <dbReference type="EMBL" id="MFC7235365.1"/>
    </source>
</evidence>
<keyword evidence="3" id="KW-1185">Reference proteome</keyword>
<proteinExistence type="predicted"/>
<dbReference type="PROSITE" id="PS00430">
    <property type="entry name" value="TONB_DEPENDENT_REC_1"/>
    <property type="match status" value="1"/>
</dbReference>
<dbReference type="AlphaFoldDB" id="A0ABD5ZPV1"/>
<organism evidence="2 3">
    <name type="scientific">Halosegnis marinus</name>
    <dbReference type="NCBI Taxonomy" id="3034023"/>
    <lineage>
        <taxon>Archaea</taxon>
        <taxon>Methanobacteriati</taxon>
        <taxon>Methanobacteriota</taxon>
        <taxon>Stenosarchaea group</taxon>
        <taxon>Halobacteria</taxon>
        <taxon>Halobacteriales</taxon>
        <taxon>Natronomonadaceae</taxon>
        <taxon>Halosegnis</taxon>
    </lineage>
</organism>
<dbReference type="Gene3D" id="2.60.40.10">
    <property type="entry name" value="Immunoglobulins"/>
    <property type="match status" value="1"/>
</dbReference>
<feature type="compositionally biased region" description="Low complexity" evidence="1">
    <location>
        <begin position="247"/>
        <end position="276"/>
    </location>
</feature>
<feature type="compositionally biased region" description="Polar residues" evidence="1">
    <location>
        <begin position="230"/>
        <end position="246"/>
    </location>
</feature>
<dbReference type="GeneID" id="79267058"/>
<dbReference type="PROSITE" id="PS51318">
    <property type="entry name" value="TAT"/>
    <property type="match status" value="1"/>
</dbReference>
<dbReference type="InterPro" id="IPR010916">
    <property type="entry name" value="TonB_box_CS"/>
</dbReference>
<accession>A0ABD5ZPV1</accession>
<dbReference type="InterPro" id="IPR013783">
    <property type="entry name" value="Ig-like_fold"/>
</dbReference>
<feature type="region of interest" description="Disordered" evidence="1">
    <location>
        <begin position="375"/>
        <end position="452"/>
    </location>
</feature>
<dbReference type="RefSeq" id="WP_276233493.1">
    <property type="nucleotide sequence ID" value="NZ_CP119802.1"/>
</dbReference>
<feature type="compositionally biased region" description="Polar residues" evidence="1">
    <location>
        <begin position="408"/>
        <end position="425"/>
    </location>
</feature>
<feature type="compositionally biased region" description="Low complexity" evidence="1">
    <location>
        <begin position="219"/>
        <end position="229"/>
    </location>
</feature>